<dbReference type="GO" id="GO:0005829">
    <property type="term" value="C:cytosol"/>
    <property type="evidence" value="ECO:0007669"/>
    <property type="project" value="TreeGrafter"/>
</dbReference>
<dbReference type="GO" id="GO:0008180">
    <property type="term" value="C:COP9 signalosome"/>
    <property type="evidence" value="ECO:0007669"/>
    <property type="project" value="UniProtKB-KW"/>
</dbReference>
<dbReference type="PANTHER" id="PTHR10855:SF2">
    <property type="entry name" value="COP9 SIGNALOSOME COMPLEX SUBUNIT 4"/>
    <property type="match status" value="1"/>
</dbReference>
<dbReference type="Pfam" id="PF01399">
    <property type="entry name" value="PCI"/>
    <property type="match status" value="1"/>
</dbReference>
<proteinExistence type="inferred from homology"/>
<gene>
    <name evidence="5" type="ORF">STCU_11968</name>
</gene>
<dbReference type="PANTHER" id="PTHR10855">
    <property type="entry name" value="26S PROTEASOME NON-ATPASE REGULATORY SUBUNIT 12/COP9 SIGNALOSOME COMPLEX SUBUNIT 4"/>
    <property type="match status" value="1"/>
</dbReference>
<evidence type="ECO:0000313" key="6">
    <source>
        <dbReference type="Proteomes" id="UP000015354"/>
    </source>
</evidence>
<evidence type="ECO:0000313" key="5">
    <source>
        <dbReference type="EMBL" id="EPY15504.1"/>
    </source>
</evidence>
<feature type="domain" description="PCI" evidence="4">
    <location>
        <begin position="285"/>
        <end position="368"/>
    </location>
</feature>
<comment type="caution">
    <text evidence="5">The sequence shown here is derived from an EMBL/GenBank/DDBJ whole genome shotgun (WGS) entry which is preliminary data.</text>
</comment>
<keyword evidence="6" id="KW-1185">Reference proteome</keyword>
<comment type="similarity">
    <text evidence="1">Belongs to the CSN4 family.</text>
</comment>
<dbReference type="EMBL" id="ATMH01012019">
    <property type="protein sequence ID" value="EPY15504.1"/>
    <property type="molecule type" value="Genomic_DNA"/>
</dbReference>
<accession>S9TEY7</accession>
<dbReference type="OrthoDB" id="295656at2759"/>
<dbReference type="InterPro" id="IPR036388">
    <property type="entry name" value="WH-like_DNA-bd_sf"/>
</dbReference>
<dbReference type="InterPro" id="IPR036390">
    <property type="entry name" value="WH_DNA-bd_sf"/>
</dbReference>
<evidence type="ECO:0000256" key="3">
    <source>
        <dbReference type="ARBA" id="ARBA00022790"/>
    </source>
</evidence>
<keyword evidence="3" id="KW-0736">Signalosome</keyword>
<name>S9TEY7_9TRYP</name>
<dbReference type="Gene3D" id="1.10.10.10">
    <property type="entry name" value="Winged helix-like DNA-binding domain superfamily/Winged helix DNA-binding domain"/>
    <property type="match status" value="1"/>
</dbReference>
<dbReference type="InterPro" id="IPR040134">
    <property type="entry name" value="PSMD12/CSN4"/>
</dbReference>
<evidence type="ECO:0000256" key="1">
    <source>
        <dbReference type="ARBA" id="ARBA00010417"/>
    </source>
</evidence>
<dbReference type="SUPFAM" id="SSF46785">
    <property type="entry name" value="Winged helix' DNA-binding domain"/>
    <property type="match status" value="1"/>
</dbReference>
<dbReference type="InterPro" id="IPR000717">
    <property type="entry name" value="PCI_dom"/>
</dbReference>
<reference evidence="5 6" key="1">
    <citation type="journal article" date="2013" name="PLoS ONE">
        <title>Predicting the Proteins of Angomonas deanei, Strigomonas culicis and Their Respective Endosymbionts Reveals New Aspects of the Trypanosomatidae Family.</title>
        <authorList>
            <person name="Motta M.C."/>
            <person name="Martins A.C."/>
            <person name="de Souza S.S."/>
            <person name="Catta-Preta C.M."/>
            <person name="Silva R."/>
            <person name="Klein C.C."/>
            <person name="de Almeida L.G."/>
            <person name="de Lima Cunha O."/>
            <person name="Ciapina L.P."/>
            <person name="Brocchi M."/>
            <person name="Colabardini A.C."/>
            <person name="de Araujo Lima B."/>
            <person name="Machado C.R."/>
            <person name="de Almeida Soares C.M."/>
            <person name="Probst C.M."/>
            <person name="de Menezes C.B."/>
            <person name="Thompson C.E."/>
            <person name="Bartholomeu D.C."/>
            <person name="Gradia D.F."/>
            <person name="Pavoni D.P."/>
            <person name="Grisard E.C."/>
            <person name="Fantinatti-Garboggini F."/>
            <person name="Marchini F.K."/>
            <person name="Rodrigues-Luiz G.F."/>
            <person name="Wagner G."/>
            <person name="Goldman G.H."/>
            <person name="Fietto J.L."/>
            <person name="Elias M.C."/>
            <person name="Goldman M.H."/>
            <person name="Sagot M.F."/>
            <person name="Pereira M."/>
            <person name="Stoco P.H."/>
            <person name="de Mendonca-Neto R.P."/>
            <person name="Teixeira S.M."/>
            <person name="Maciel T.E."/>
            <person name="de Oliveira Mendes T.A."/>
            <person name="Urmenyi T.P."/>
            <person name="de Souza W."/>
            <person name="Schenkman S."/>
            <person name="de Vasconcelos A.T."/>
        </authorList>
    </citation>
    <scope>NUCLEOTIDE SEQUENCE [LARGE SCALE GENOMIC DNA]</scope>
</reference>
<sequence>MSSTVAEPVVAELKALMDAANTKDLRAFMNKRIASAAQGEELKGILAYISTYLQETVRTKGAEHIKKISAEVRSLPGLRSTSFIAPLYNIFLVTAECCLQAKDYNESMAVAKQYLTAPPSAEMQMRPEDQLRCATCLLRASTAAHREDMADFAATRSLRLYAQAQYAYQRDPTKAISLALLVEYLHALGASFSDRHLFGDASKVYYDIFCKLKTDTDSLQRSVVCALLCEAGPKRQRQLAVLHMEPAAHKLGPLWAVFLKAYRALILDQHDVAVLSGAAADVPPAILQRAVVQNNILAVSQIYTNISVPALVKMLGCVTEAQLVEIIVQMASEKHIGARLDQTEGWLYFNVFDSYDELSQWDEKLGDICNTVSYVSELIGRHHPELTGSA</sequence>
<organism evidence="5 6">
    <name type="scientific">Strigomonas culicis</name>
    <dbReference type="NCBI Taxonomy" id="28005"/>
    <lineage>
        <taxon>Eukaryota</taxon>
        <taxon>Discoba</taxon>
        <taxon>Euglenozoa</taxon>
        <taxon>Kinetoplastea</taxon>
        <taxon>Metakinetoplastina</taxon>
        <taxon>Trypanosomatida</taxon>
        <taxon>Trypanosomatidae</taxon>
        <taxon>Strigomonadinae</taxon>
        <taxon>Strigomonas</taxon>
    </lineage>
</organism>
<dbReference type="AlphaFoldDB" id="S9TEY7"/>
<dbReference type="SMART" id="SM00088">
    <property type="entry name" value="PINT"/>
    <property type="match status" value="1"/>
</dbReference>
<evidence type="ECO:0000256" key="2">
    <source>
        <dbReference type="ARBA" id="ARBA00014881"/>
    </source>
</evidence>
<protein>
    <recommendedName>
        <fullName evidence="2">COP9 signalosome complex subunit 4</fullName>
    </recommendedName>
</protein>
<evidence type="ECO:0000259" key="4">
    <source>
        <dbReference type="SMART" id="SM00088"/>
    </source>
</evidence>
<dbReference type="Proteomes" id="UP000015354">
    <property type="component" value="Unassembled WGS sequence"/>
</dbReference>